<evidence type="ECO:0000259" key="1">
    <source>
        <dbReference type="Pfam" id="PF01909"/>
    </source>
</evidence>
<dbReference type="EMBL" id="MSJM01000002">
    <property type="protein sequence ID" value="OLF48651.1"/>
    <property type="molecule type" value="Genomic_DNA"/>
</dbReference>
<proteinExistence type="predicted"/>
<feature type="domain" description="Polymerase nucleotidyl transferase" evidence="1">
    <location>
        <begin position="13"/>
        <end position="64"/>
    </location>
</feature>
<evidence type="ECO:0000313" key="3">
    <source>
        <dbReference type="Proteomes" id="UP000186890"/>
    </source>
</evidence>
<name>A0A1Q8EA28_9STRE</name>
<dbReference type="GO" id="GO:0016779">
    <property type="term" value="F:nucleotidyltransferase activity"/>
    <property type="evidence" value="ECO:0007669"/>
    <property type="project" value="InterPro"/>
</dbReference>
<organism evidence="2 3">
    <name type="scientific">Streptococcus cuniculi</name>
    <dbReference type="NCBI Taxonomy" id="1432788"/>
    <lineage>
        <taxon>Bacteria</taxon>
        <taxon>Bacillati</taxon>
        <taxon>Bacillota</taxon>
        <taxon>Bacilli</taxon>
        <taxon>Lactobacillales</taxon>
        <taxon>Streptococcaceae</taxon>
        <taxon>Streptococcus</taxon>
    </lineage>
</organism>
<dbReference type="Proteomes" id="UP000186890">
    <property type="component" value="Unassembled WGS sequence"/>
</dbReference>
<evidence type="ECO:0000313" key="2">
    <source>
        <dbReference type="EMBL" id="OLF48651.1"/>
    </source>
</evidence>
<accession>A0A1Q8EA28</accession>
<comment type="caution">
    <text evidence="2">The sequence shown here is derived from an EMBL/GenBank/DDBJ whole genome shotgun (WGS) entry which is preliminary data.</text>
</comment>
<dbReference type="CDD" id="cd05403">
    <property type="entry name" value="NT_KNTase_like"/>
    <property type="match status" value="1"/>
</dbReference>
<dbReference type="Pfam" id="PF01909">
    <property type="entry name" value="NTP_transf_2"/>
    <property type="match status" value="1"/>
</dbReference>
<reference evidence="3" key="1">
    <citation type="submission" date="2016-12" db="EMBL/GenBank/DDBJ databases">
        <authorList>
            <person name="Gulvik C.A."/>
        </authorList>
    </citation>
    <scope>NUCLEOTIDE SEQUENCE [LARGE SCALE GENOMIC DNA]</scope>
    <source>
        <strain evidence="3">NED12-00049-6B</strain>
    </source>
</reference>
<dbReference type="Gene3D" id="3.30.460.10">
    <property type="entry name" value="Beta Polymerase, domain 2"/>
    <property type="match status" value="1"/>
</dbReference>
<dbReference type="AlphaFoldDB" id="A0A1Q8EA28"/>
<dbReference type="RefSeq" id="WP_075104371.1">
    <property type="nucleotide sequence ID" value="NZ_MSJM01000002.1"/>
</dbReference>
<keyword evidence="3" id="KW-1185">Reference proteome</keyword>
<dbReference type="InterPro" id="IPR043519">
    <property type="entry name" value="NT_sf"/>
</dbReference>
<protein>
    <recommendedName>
        <fullName evidence="1">Polymerase nucleotidyl transferase domain-containing protein</fullName>
    </recommendedName>
</protein>
<dbReference type="SUPFAM" id="SSF81301">
    <property type="entry name" value="Nucleotidyltransferase"/>
    <property type="match status" value="1"/>
</dbReference>
<sequence length="262" mass="30607">MEELVTYRQEKLAEIRAIAEQLEGVRGIFLGGSLANQTANAYSDIDFRIVVDDEINPSDVLAYCLKELTDCLFIEEQYAQFVVVHFRQFVKLDLFIYQKKQVQPSLWLKDIAILRDEGDWLQTIKEASQALEFTVEQDQLDAYLSKYYAYLHEWVRRTKRAEKTYALHCLLGMRHILASLSYLNQSLLPNSLGDWSKYEGQKSQLDAEVISLCSKYPVENKDIEDLTEAVRQEALLLAKTYQLEVDLDQFEDVVRLYRRYGY</sequence>
<dbReference type="InterPro" id="IPR002934">
    <property type="entry name" value="Polymerase_NTP_transf_dom"/>
</dbReference>
<gene>
    <name evidence="2" type="ORF">BU202_03285</name>
</gene>
<dbReference type="OrthoDB" id="2427280at2"/>